<dbReference type="AlphaFoldDB" id="A0A557XM67"/>
<feature type="domain" description="PE" evidence="2">
    <location>
        <begin position="4"/>
        <end position="94"/>
    </location>
</feature>
<dbReference type="RefSeq" id="WP_145039520.1">
    <property type="nucleotide sequence ID" value="NZ_VMQU01000074.1"/>
</dbReference>
<evidence type="ECO:0000259" key="2">
    <source>
        <dbReference type="Pfam" id="PF00934"/>
    </source>
</evidence>
<comment type="caution">
    <text evidence="3">The sequence shown here is derived from an EMBL/GenBank/DDBJ whole genome shotgun (WGS) entry which is preliminary data.</text>
</comment>
<dbReference type="InterPro" id="IPR000084">
    <property type="entry name" value="PE-PGRS_N"/>
</dbReference>
<proteinExistence type="predicted"/>
<evidence type="ECO:0000313" key="3">
    <source>
        <dbReference type="EMBL" id="TVS86909.1"/>
    </source>
</evidence>
<protein>
    <submittedName>
        <fullName evidence="3">PE family protein</fullName>
    </submittedName>
</protein>
<accession>A0A557XM67</accession>
<keyword evidence="4" id="KW-1185">Reference proteome</keyword>
<dbReference type="SUPFAM" id="SSF140459">
    <property type="entry name" value="PE/PPE dimer-like"/>
    <property type="match status" value="1"/>
</dbReference>
<name>A0A557XM67_9MYCO</name>
<dbReference type="InterPro" id="IPR038332">
    <property type="entry name" value="PPE_sf"/>
</dbReference>
<sequence length="154" mass="15070">MAYLSVSPDIVYAVAANVESIGTSLASGHVAAAAFTTGVTSAAADEVSTAVAALFSQFAQDYQKLAAESAAFQDRFVLALTNAGHSYAAAEAGNTSALQILEQDVLGLINAPTRLLLGRPLIGNGTNGAPGTGQAGGPGGILFGNGGNGGSGVS</sequence>
<dbReference type="EMBL" id="VMQU01000074">
    <property type="protein sequence ID" value="TVS86909.1"/>
    <property type="molecule type" value="Genomic_DNA"/>
</dbReference>
<gene>
    <name evidence="3" type="ORF">FPZ47_16940</name>
</gene>
<reference evidence="3 4" key="1">
    <citation type="submission" date="2019-07" db="EMBL/GenBank/DDBJ databases">
        <title>New Mycobacterium species.</title>
        <authorList>
            <person name="Tortoli E."/>
            <person name="Ghielmetti G."/>
            <person name="Friedel U."/>
            <person name="Trovato A."/>
        </authorList>
    </citation>
    <scope>NUCLEOTIDE SEQUENCE [LARGE SCALE GENOMIC DNA]</scope>
    <source>
        <strain evidence="3 4">16-83</strain>
    </source>
</reference>
<dbReference type="Gene3D" id="1.10.287.850">
    <property type="entry name" value="HP0062-like domain"/>
    <property type="match status" value="1"/>
</dbReference>
<dbReference type="Proteomes" id="UP000320513">
    <property type="component" value="Unassembled WGS sequence"/>
</dbReference>
<dbReference type="Pfam" id="PF00934">
    <property type="entry name" value="PE"/>
    <property type="match status" value="1"/>
</dbReference>
<feature type="non-terminal residue" evidence="3">
    <location>
        <position position="154"/>
    </location>
</feature>
<evidence type="ECO:0000313" key="4">
    <source>
        <dbReference type="Proteomes" id="UP000320513"/>
    </source>
</evidence>
<organism evidence="3 4">
    <name type="scientific">Mycobacterium helveticum</name>
    <dbReference type="NCBI Taxonomy" id="2592811"/>
    <lineage>
        <taxon>Bacteria</taxon>
        <taxon>Bacillati</taxon>
        <taxon>Actinomycetota</taxon>
        <taxon>Actinomycetes</taxon>
        <taxon>Mycobacteriales</taxon>
        <taxon>Mycobacteriaceae</taxon>
        <taxon>Mycobacterium</taxon>
    </lineage>
</organism>
<evidence type="ECO:0000256" key="1">
    <source>
        <dbReference type="SAM" id="MobiDB-lite"/>
    </source>
</evidence>
<feature type="region of interest" description="Disordered" evidence="1">
    <location>
        <begin position="128"/>
        <end position="154"/>
    </location>
</feature>